<organism evidence="3">
    <name type="scientific">Auxenochlorella protothecoides</name>
    <name type="common">Green microalga</name>
    <name type="synonym">Chlorella protothecoides</name>
    <dbReference type="NCBI Taxonomy" id="3075"/>
    <lineage>
        <taxon>Eukaryota</taxon>
        <taxon>Viridiplantae</taxon>
        <taxon>Chlorophyta</taxon>
        <taxon>core chlorophytes</taxon>
        <taxon>Trebouxiophyceae</taxon>
        <taxon>Chlorellales</taxon>
        <taxon>Chlorellaceae</taxon>
        <taxon>Auxenochlorella</taxon>
    </lineage>
</organism>
<protein>
    <submittedName>
        <fullName evidence="3">Uncharacterized protein</fullName>
    </submittedName>
</protein>
<reference evidence="3" key="1">
    <citation type="submission" date="2015-08" db="EMBL/GenBank/DDBJ databases">
        <authorList>
            <person name="Babu N.S."/>
            <person name="Beckwith C.J."/>
            <person name="Beseler K.G."/>
            <person name="Brison A."/>
            <person name="Carone J.V."/>
            <person name="Caskin T.P."/>
            <person name="Diamond M."/>
            <person name="Durham M.E."/>
            <person name="Foxe J.M."/>
            <person name="Go M."/>
            <person name="Henderson B.A."/>
            <person name="Jones I.B."/>
            <person name="McGettigan J.A."/>
            <person name="Micheletti S.J."/>
            <person name="Nasrallah M.E."/>
            <person name="Ortiz D."/>
            <person name="Piller C.R."/>
            <person name="Privatt S.R."/>
            <person name="Schneider S.L."/>
            <person name="Sharp S."/>
            <person name="Smith T.C."/>
            <person name="Stanton J.D."/>
            <person name="Ullery H.E."/>
            <person name="Wilson R.J."/>
            <person name="Serrano M.G."/>
            <person name="Buck G."/>
            <person name="Lee V."/>
            <person name="Wang Y."/>
            <person name="Carvalho R."/>
            <person name="Voegtly L."/>
            <person name="Shi R."/>
            <person name="Duckworth R."/>
            <person name="Johnson A."/>
            <person name="Loviza R."/>
            <person name="Walstead R."/>
            <person name="Shah Z."/>
            <person name="Kiflezghi M."/>
            <person name="Wade K."/>
            <person name="Ball S.L."/>
            <person name="Bradley K.W."/>
            <person name="Asai D.J."/>
            <person name="Bowman C.A."/>
            <person name="Russell D.A."/>
            <person name="Pope W.H."/>
            <person name="Jacobs-Sera D."/>
            <person name="Hendrix R.W."/>
            <person name="Hatfull G.F."/>
        </authorList>
    </citation>
    <scope>NUCLEOTIDE SEQUENCE</scope>
</reference>
<feature type="compositionally biased region" description="Basic residues" evidence="1">
    <location>
        <begin position="520"/>
        <end position="529"/>
    </location>
</feature>
<evidence type="ECO:0000256" key="2">
    <source>
        <dbReference type="SAM" id="Phobius"/>
    </source>
</evidence>
<dbReference type="AlphaFoldDB" id="A0A1D2AAX6"/>
<dbReference type="EMBL" id="GDKF01002278">
    <property type="protein sequence ID" value="JAT76344.1"/>
    <property type="molecule type" value="Transcribed_RNA"/>
</dbReference>
<keyword evidence="2" id="KW-0472">Membrane</keyword>
<evidence type="ECO:0000256" key="1">
    <source>
        <dbReference type="SAM" id="MobiDB-lite"/>
    </source>
</evidence>
<proteinExistence type="predicted"/>
<sequence length="571" mass="57597">MRNRYACAFTCRHSSSSTASNLSWPHCVGSSDTCEAQITPLYTSVPTWTDTATLLSAHNLRSNVTALTWIQNPGQDLTPRGGGPLTPLLAVGDGAGGVHILTAQGFVVASFTPESPSAPVSALAAWYQPGALNLLVGLEDGTLQALLVPRDGLTEAAETGIPAGVAPGAAAAPLDCRSPCSIRALRLIGNAKRRRGRDGVLPGGPVLVSVLARGGLDASEPSTAFVVRVPGASEALFDRLGPALASSQPLESPGIALLARGVLTGRAFAAAGAEGLSPPEPCLGLAGDELMAAAQGPHAVHALTRAGRLASLRLGRGGRPGCTLAAQRALPPALTERDVALTAAGGHTVIVAGGGTLAAYEAGGRGSPRGPALAARQPLAAVLAAVLSRGGRLPDSEGGMGVLLEGSASGHVAVALAGQTLAIFCLAQPQGPALPRGQGLAAGAVQILQGIGMVAVVAVVLVRAHARRKHRVESVPSVERLKAFEAMLADPKTGGRGGLTSRTGLKSHAPSGARGGAGGKSKRAHRRAHSPPLRGRADTASFENLGGSEDDNDASVHMLLSELDVEVLEEG</sequence>
<accession>A0A1D2AAX6</accession>
<keyword evidence="2" id="KW-0812">Transmembrane</keyword>
<feature type="compositionally biased region" description="Low complexity" evidence="1">
    <location>
        <begin position="499"/>
        <end position="512"/>
    </location>
</feature>
<evidence type="ECO:0000313" key="3">
    <source>
        <dbReference type="EMBL" id="JAT76344.1"/>
    </source>
</evidence>
<keyword evidence="2" id="KW-1133">Transmembrane helix</keyword>
<name>A0A1D2AAX6_AUXPR</name>
<gene>
    <name evidence="3" type="ORF">g.26015</name>
</gene>
<feature type="region of interest" description="Disordered" evidence="1">
    <location>
        <begin position="492"/>
        <end position="557"/>
    </location>
</feature>
<feature type="transmembrane region" description="Helical" evidence="2">
    <location>
        <begin position="440"/>
        <end position="462"/>
    </location>
</feature>